<dbReference type="InterPro" id="IPR001365">
    <property type="entry name" value="A_deaminase_dom"/>
</dbReference>
<evidence type="ECO:0000256" key="1">
    <source>
        <dbReference type="ARBA" id="ARBA00001947"/>
    </source>
</evidence>
<dbReference type="Gene3D" id="3.20.20.140">
    <property type="entry name" value="Metal-dependent hydrolases"/>
    <property type="match status" value="1"/>
</dbReference>
<feature type="domain" description="Adenosine deaminase" evidence="7">
    <location>
        <begin position="17"/>
        <end position="301"/>
    </location>
</feature>
<dbReference type="EC" id="3.5.4.4" evidence="8"/>
<dbReference type="NCBIfam" id="TIGR01430">
    <property type="entry name" value="aden_deam"/>
    <property type="match status" value="1"/>
</dbReference>
<evidence type="ECO:0000313" key="9">
    <source>
        <dbReference type="Proteomes" id="UP001165586"/>
    </source>
</evidence>
<proteinExistence type="inferred from homology"/>
<evidence type="ECO:0000256" key="3">
    <source>
        <dbReference type="ARBA" id="ARBA00022723"/>
    </source>
</evidence>
<dbReference type="GO" id="GO:0016787">
    <property type="term" value="F:hydrolase activity"/>
    <property type="evidence" value="ECO:0007669"/>
    <property type="project" value="UniProtKB-KW"/>
</dbReference>
<evidence type="ECO:0000313" key="8">
    <source>
        <dbReference type="EMBL" id="MCS5735188.1"/>
    </source>
</evidence>
<name>A0ABT2H5L1_9MICO</name>
<dbReference type="EMBL" id="JANLCJ010000005">
    <property type="protein sequence ID" value="MCS5735188.1"/>
    <property type="molecule type" value="Genomic_DNA"/>
</dbReference>
<dbReference type="InterPro" id="IPR032466">
    <property type="entry name" value="Metal_Hydrolase"/>
</dbReference>
<dbReference type="SUPFAM" id="SSF51556">
    <property type="entry name" value="Metallo-dependent hydrolases"/>
    <property type="match status" value="1"/>
</dbReference>
<keyword evidence="3" id="KW-0479">Metal-binding</keyword>
<protein>
    <submittedName>
        <fullName evidence="8">Adenosine deaminase</fullName>
        <ecNumber evidence="8">3.5.4.4</ecNumber>
    </submittedName>
</protein>
<accession>A0ABT2H5L1</accession>
<comment type="caution">
    <text evidence="8">The sequence shown here is derived from an EMBL/GenBank/DDBJ whole genome shotgun (WGS) entry which is preliminary data.</text>
</comment>
<dbReference type="InterPro" id="IPR006330">
    <property type="entry name" value="Ado/ade_deaminase"/>
</dbReference>
<keyword evidence="4 8" id="KW-0378">Hydrolase</keyword>
<evidence type="ECO:0000259" key="7">
    <source>
        <dbReference type="Pfam" id="PF00962"/>
    </source>
</evidence>
<sequence>MTDAPGAGAAAASGAYPKIELHVHLEGAVRPATLFTLARRNGVALPVDTLAELERFYDFRDFDHFIDVWNVTTDVLFTASDFRQVVVDYAREAAGFGAVYLEGIFSPGQYYARGIEGRELFEGFTDGIQDAFEQTGVIVRLTPDIDRNRPPALSRELVEESIRFRDRGIVGIGLGGRERAAPTSAFAELFERARDGGLAAVPHAGEDAGPSSVREAVELLGAARIRHGFRAIDDPALVAELRDRGIVLDVCPTSNLRTRVVRSLDEHPLRAMLELRLPVTVNTDDPAMFGTDLGVEHAFARSVGADPRSLFEAGVLGQVSGPEMAERLRAIGEAHWAGGQGSGSAGPGGAGPAGAGSVGAAYGEAS</sequence>
<reference evidence="8" key="1">
    <citation type="submission" date="2022-08" db="EMBL/GenBank/DDBJ databases">
        <authorList>
            <person name="Deng Y."/>
            <person name="Han X.-F."/>
            <person name="Zhang Y.-Q."/>
        </authorList>
    </citation>
    <scope>NUCLEOTIDE SEQUENCE</scope>
    <source>
        <strain evidence="8">CPCC 203386</strain>
    </source>
</reference>
<evidence type="ECO:0000256" key="6">
    <source>
        <dbReference type="SAM" id="MobiDB-lite"/>
    </source>
</evidence>
<dbReference type="Pfam" id="PF00962">
    <property type="entry name" value="A_deaminase"/>
    <property type="match status" value="1"/>
</dbReference>
<feature type="compositionally biased region" description="Gly residues" evidence="6">
    <location>
        <begin position="338"/>
        <end position="357"/>
    </location>
</feature>
<evidence type="ECO:0000256" key="5">
    <source>
        <dbReference type="ARBA" id="ARBA00022833"/>
    </source>
</evidence>
<keyword evidence="9" id="KW-1185">Reference proteome</keyword>
<comment type="cofactor">
    <cofactor evidence="1">
        <name>Zn(2+)</name>
        <dbReference type="ChEBI" id="CHEBI:29105"/>
    </cofactor>
</comment>
<dbReference type="RefSeq" id="WP_259540095.1">
    <property type="nucleotide sequence ID" value="NZ_JANLCJ010000005.1"/>
</dbReference>
<gene>
    <name evidence="8" type="primary">add</name>
    <name evidence="8" type="ORF">N1032_15685</name>
</gene>
<dbReference type="PANTHER" id="PTHR43114:SF6">
    <property type="entry name" value="ADENINE DEAMINASE"/>
    <property type="match status" value="1"/>
</dbReference>
<comment type="similarity">
    <text evidence="2">Belongs to the metallo-dependent hydrolases superfamily. Adenosine and AMP deaminases family.</text>
</comment>
<organism evidence="8 9">
    <name type="scientific">Herbiconiux daphne</name>
    <dbReference type="NCBI Taxonomy" id="2970914"/>
    <lineage>
        <taxon>Bacteria</taxon>
        <taxon>Bacillati</taxon>
        <taxon>Actinomycetota</taxon>
        <taxon>Actinomycetes</taxon>
        <taxon>Micrococcales</taxon>
        <taxon>Microbacteriaceae</taxon>
        <taxon>Herbiconiux</taxon>
    </lineage>
</organism>
<evidence type="ECO:0000256" key="4">
    <source>
        <dbReference type="ARBA" id="ARBA00022801"/>
    </source>
</evidence>
<dbReference type="PANTHER" id="PTHR43114">
    <property type="entry name" value="ADENINE DEAMINASE"/>
    <property type="match status" value="1"/>
</dbReference>
<dbReference type="Proteomes" id="UP001165586">
    <property type="component" value="Unassembled WGS sequence"/>
</dbReference>
<feature type="region of interest" description="Disordered" evidence="6">
    <location>
        <begin position="336"/>
        <end position="366"/>
    </location>
</feature>
<keyword evidence="5" id="KW-0862">Zinc</keyword>
<evidence type="ECO:0000256" key="2">
    <source>
        <dbReference type="ARBA" id="ARBA00006676"/>
    </source>
</evidence>